<evidence type="ECO:0000256" key="1">
    <source>
        <dbReference type="HAMAP-Rule" id="MF_02066"/>
    </source>
</evidence>
<dbReference type="InterPro" id="IPR034706">
    <property type="entry name" value="CpoB"/>
</dbReference>
<evidence type="ECO:0000259" key="3">
    <source>
        <dbReference type="Pfam" id="PF16331"/>
    </source>
</evidence>
<dbReference type="Pfam" id="PF16331">
    <property type="entry name" value="TolA_bind_tri"/>
    <property type="match status" value="1"/>
</dbReference>
<dbReference type="RefSeq" id="WP_369455640.1">
    <property type="nucleotide sequence ID" value="NZ_JBGCUO010000001.1"/>
</dbReference>
<dbReference type="HAMAP" id="MF_02066">
    <property type="entry name" value="CpoB"/>
    <property type="match status" value="1"/>
</dbReference>
<dbReference type="InterPro" id="IPR019734">
    <property type="entry name" value="TPR_rpt"/>
</dbReference>
<organism evidence="4 5">
    <name type="scientific">Isoalcanivorax beigongshangi</name>
    <dbReference type="NCBI Taxonomy" id="3238810"/>
    <lineage>
        <taxon>Bacteria</taxon>
        <taxon>Pseudomonadati</taxon>
        <taxon>Pseudomonadota</taxon>
        <taxon>Gammaproteobacteria</taxon>
        <taxon>Oceanospirillales</taxon>
        <taxon>Alcanivoracaceae</taxon>
        <taxon>Isoalcanivorax</taxon>
    </lineage>
</organism>
<comment type="caution">
    <text evidence="4">The sequence shown here is derived from an EMBL/GenBank/DDBJ whole genome shotgun (WGS) entry which is preliminary data.</text>
</comment>
<dbReference type="Gene3D" id="1.25.40.10">
    <property type="entry name" value="Tetratricopeptide repeat domain"/>
    <property type="match status" value="1"/>
</dbReference>
<dbReference type="InterPro" id="IPR032519">
    <property type="entry name" value="YbgF_tri"/>
</dbReference>
<keyword evidence="1" id="KW-0574">Periplasm</keyword>
<feature type="region of interest" description="Disordered" evidence="2">
    <location>
        <begin position="15"/>
        <end position="37"/>
    </location>
</feature>
<keyword evidence="1" id="KW-0732">Signal</keyword>
<dbReference type="NCBIfam" id="TIGR02795">
    <property type="entry name" value="tol_pal_ybgF"/>
    <property type="match status" value="1"/>
</dbReference>
<evidence type="ECO:0000256" key="2">
    <source>
        <dbReference type="SAM" id="MobiDB-lite"/>
    </source>
</evidence>
<dbReference type="Pfam" id="PF13174">
    <property type="entry name" value="TPR_6"/>
    <property type="match status" value="1"/>
</dbReference>
<dbReference type="Pfam" id="PF13432">
    <property type="entry name" value="TPR_16"/>
    <property type="match status" value="1"/>
</dbReference>
<feature type="coiled-coil region" evidence="1">
    <location>
        <begin position="44"/>
        <end position="78"/>
    </location>
</feature>
<dbReference type="InterPro" id="IPR014162">
    <property type="entry name" value="CpoB_C"/>
</dbReference>
<dbReference type="InterPro" id="IPR011990">
    <property type="entry name" value="TPR-like_helical_dom_sf"/>
</dbReference>
<feature type="compositionally biased region" description="Low complexity" evidence="2">
    <location>
        <begin position="28"/>
        <end position="37"/>
    </location>
</feature>
<reference evidence="4 5" key="1">
    <citation type="submission" date="2024-07" db="EMBL/GenBank/DDBJ databases">
        <authorList>
            <person name="Ren Q."/>
        </authorList>
    </citation>
    <scope>NUCLEOTIDE SEQUENCE [LARGE SCALE GENOMIC DNA]</scope>
    <source>
        <strain evidence="4 5">REN37</strain>
    </source>
</reference>
<keyword evidence="5" id="KW-1185">Reference proteome</keyword>
<evidence type="ECO:0000313" key="5">
    <source>
        <dbReference type="Proteomes" id="UP001562065"/>
    </source>
</evidence>
<keyword evidence="1" id="KW-0132">Cell division</keyword>
<dbReference type="EMBL" id="JBGCUO010000001">
    <property type="protein sequence ID" value="MEY1662405.1"/>
    <property type="molecule type" value="Genomic_DNA"/>
</dbReference>
<accession>A0ABV4AHV7</accession>
<dbReference type="Gene3D" id="1.20.5.110">
    <property type="match status" value="1"/>
</dbReference>
<proteinExistence type="inferred from homology"/>
<keyword evidence="1" id="KW-0131">Cell cycle</keyword>
<comment type="similarity">
    <text evidence="1">Belongs to the CpoB family.</text>
</comment>
<gene>
    <name evidence="4" type="primary">ybgF</name>
    <name evidence="1" type="synonym">cpoB</name>
    <name evidence="4" type="ORF">AB5I84_09635</name>
</gene>
<feature type="domain" description="YbgF trimerisation" evidence="3">
    <location>
        <begin position="43"/>
        <end position="98"/>
    </location>
</feature>
<dbReference type="Proteomes" id="UP001562065">
    <property type="component" value="Unassembled WGS sequence"/>
</dbReference>
<comment type="function">
    <text evidence="1">Mediates coordination of peptidoglycan synthesis and outer membrane constriction during cell division.</text>
</comment>
<dbReference type="SUPFAM" id="SSF48452">
    <property type="entry name" value="TPR-like"/>
    <property type="match status" value="1"/>
</dbReference>
<keyword evidence="1" id="KW-0175">Coiled coil</keyword>
<evidence type="ECO:0000313" key="4">
    <source>
        <dbReference type="EMBL" id="MEY1662405.1"/>
    </source>
</evidence>
<protein>
    <recommendedName>
        <fullName evidence="1">Cell division coordinator CpoB</fullName>
    </recommendedName>
</protein>
<comment type="subcellular location">
    <subcellularLocation>
        <location evidence="1">Periplasm</location>
    </subcellularLocation>
</comment>
<sequence>MGSVLAQTATAPVSVEDRVYPPRNGSQTAAASPSSTAAADADGVVMLMQQMQRFEEDIQRLQGEVEKLRHELDAGRTAERERYLDLDTRINALAEAASTTVAPAAAQGDAATPSMESDREAYVAAREKLLARDFAAAGSAFESYLKDYPKGQFRPFAHFWLGEIYRSQDKPDAAKAQAQFQKVVDDFPTHSQVPAALYKLATLQAEQGDKTRARVTLNRILNEYEGSSEARLAKTMLEQLK</sequence>
<name>A0ABV4AHV7_9GAMM</name>